<evidence type="ECO:0000313" key="12">
    <source>
        <dbReference type="Proteomes" id="UP000027059"/>
    </source>
</evidence>
<evidence type="ECO:0000256" key="4">
    <source>
        <dbReference type="ARBA" id="ARBA00022801"/>
    </source>
</evidence>
<dbReference type="KEGG" id="lfp:Y981_06005"/>
<feature type="binding site" evidence="10">
    <location>
        <position position="17"/>
    </location>
    <ligand>
        <name>Mg(2+)</name>
        <dbReference type="ChEBI" id="CHEBI:18420"/>
    </ligand>
</feature>
<keyword evidence="4 7" id="KW-0378">Hydrolase</keyword>
<feature type="binding site" evidence="10">
    <location>
        <position position="140"/>
    </location>
    <ligand>
        <name>Mg(2+)</name>
        <dbReference type="ChEBI" id="CHEBI:18420"/>
    </ligand>
</feature>
<dbReference type="Proteomes" id="UP000027059">
    <property type="component" value="Chromosome"/>
</dbReference>
<keyword evidence="10" id="KW-0862">Zinc</keyword>
<evidence type="ECO:0000256" key="3">
    <source>
        <dbReference type="ARBA" id="ARBA00022723"/>
    </source>
</evidence>
<evidence type="ECO:0000256" key="10">
    <source>
        <dbReference type="PIRSR" id="PIRSR004682-4"/>
    </source>
</evidence>
<dbReference type="PANTHER" id="PTHR42891:SF1">
    <property type="entry name" value="D-GLYCERO-BETA-D-MANNO-HEPTOSE-1,7-BISPHOSPHATE 7-PHOSPHATASE"/>
    <property type="match status" value="1"/>
</dbReference>
<feature type="site" description="Stabilizes the phosphoryl group" evidence="9">
    <location>
        <position position="57"/>
    </location>
</feature>
<dbReference type="InterPro" id="IPR006543">
    <property type="entry name" value="Histidinol-phos"/>
</dbReference>
<feature type="binding site" evidence="10">
    <location>
        <position position="96"/>
    </location>
    <ligand>
        <name>Zn(2+)</name>
        <dbReference type="ChEBI" id="CHEBI:29105"/>
    </ligand>
</feature>
<dbReference type="RefSeq" id="WP_038505248.1">
    <property type="nucleotide sequence ID" value="NZ_CP007243.1"/>
</dbReference>
<dbReference type="NCBIfam" id="TIGR01656">
    <property type="entry name" value="Histidinol-ppas"/>
    <property type="match status" value="1"/>
</dbReference>
<feature type="binding site" evidence="10">
    <location>
        <position position="111"/>
    </location>
    <ligand>
        <name>Zn(2+)</name>
        <dbReference type="ChEBI" id="CHEBI:29105"/>
    </ligand>
</feature>
<keyword evidence="3 10" id="KW-0479">Metal-binding</keyword>
<evidence type="ECO:0000256" key="8">
    <source>
        <dbReference type="PIRSR" id="PIRSR004682-1"/>
    </source>
</evidence>
<dbReference type="AlphaFoldDB" id="A0A059XZ29"/>
<dbReference type="CDD" id="cd07503">
    <property type="entry name" value="HAD_HisB-N"/>
    <property type="match status" value="1"/>
</dbReference>
<comment type="cofactor">
    <cofactor evidence="10">
        <name>Zn(2+)</name>
        <dbReference type="ChEBI" id="CHEBI:29105"/>
    </cofactor>
</comment>
<gene>
    <name evidence="11" type="ORF">Y981_06005</name>
</gene>
<comment type="cofactor">
    <cofactor evidence="10">
        <name>Mg(2+)</name>
        <dbReference type="ChEBI" id="CHEBI:18420"/>
    </cofactor>
</comment>
<sequence length="199" mass="21767">MQDAVTKPSSLVLTDRDGTLIRDVPYLSRLEDIQLLPGVASAIRHLNTLRIPVVVVTNQSGVARGYFTESFVQESHLLLNDLLGKEGAHIDRFLYCPHLSGAVKSLYDRDCTCRKPRSGMLKTALDAYGVLPSRAMMVGDSIRDVEAAENLGIMAYLIASDSRTVPSASAYIVSSFSEAVENFLVARNRVISERSSHAP</sequence>
<proteinExistence type="inferred from homology"/>
<evidence type="ECO:0000256" key="2">
    <source>
        <dbReference type="ARBA" id="ARBA00022490"/>
    </source>
</evidence>
<accession>A0A059XZ29</accession>
<feature type="binding site" evidence="10">
    <location>
        <position position="15"/>
    </location>
    <ligand>
        <name>Mg(2+)</name>
        <dbReference type="ChEBI" id="CHEBI:18420"/>
    </ligand>
</feature>
<dbReference type="OrthoDB" id="9801899at2"/>
<dbReference type="GO" id="GO:0016791">
    <property type="term" value="F:phosphatase activity"/>
    <property type="evidence" value="ECO:0007669"/>
    <property type="project" value="InterPro"/>
</dbReference>
<dbReference type="GO" id="GO:0005737">
    <property type="term" value="C:cytoplasm"/>
    <property type="evidence" value="ECO:0007669"/>
    <property type="project" value="UniProtKB-SubCell"/>
</dbReference>
<dbReference type="Pfam" id="PF13242">
    <property type="entry name" value="Hydrolase_like"/>
    <property type="match status" value="1"/>
</dbReference>
<keyword evidence="12" id="KW-1185">Reference proteome</keyword>
<dbReference type="PANTHER" id="PTHR42891">
    <property type="entry name" value="D-GLYCERO-BETA-D-MANNO-HEPTOSE-1,7-BISPHOSPHATE 7-PHOSPHATASE"/>
    <property type="match status" value="1"/>
</dbReference>
<dbReference type="EMBL" id="CP007243">
    <property type="protein sequence ID" value="AIA30477.1"/>
    <property type="molecule type" value="Genomic_DNA"/>
</dbReference>
<evidence type="ECO:0000313" key="11">
    <source>
        <dbReference type="EMBL" id="AIA30477.1"/>
    </source>
</evidence>
<dbReference type="Gene3D" id="3.40.50.1000">
    <property type="entry name" value="HAD superfamily/HAD-like"/>
    <property type="match status" value="1"/>
</dbReference>
<dbReference type="GO" id="GO:0005975">
    <property type="term" value="P:carbohydrate metabolic process"/>
    <property type="evidence" value="ECO:0007669"/>
    <property type="project" value="InterPro"/>
</dbReference>
<dbReference type="HOGENOM" id="CLU_085077_2_1_0"/>
<keyword evidence="5 7" id="KW-0119">Carbohydrate metabolism</keyword>
<dbReference type="InterPro" id="IPR004446">
    <property type="entry name" value="Heptose_bisP_phosphatase"/>
</dbReference>
<name>A0A059XZ29_9BACT</name>
<dbReference type="GO" id="GO:0046872">
    <property type="term" value="F:metal ion binding"/>
    <property type="evidence" value="ECO:0007669"/>
    <property type="project" value="UniProtKB-KW"/>
</dbReference>
<dbReference type="PIRSF" id="PIRSF004682">
    <property type="entry name" value="GmhB"/>
    <property type="match status" value="1"/>
</dbReference>
<dbReference type="InterPro" id="IPR006549">
    <property type="entry name" value="HAD-SF_hydro_IIIA"/>
</dbReference>
<dbReference type="InterPro" id="IPR036412">
    <property type="entry name" value="HAD-like_sf"/>
</dbReference>
<comment type="subcellular location">
    <subcellularLocation>
        <location evidence="1 7">Cytoplasm</location>
    </subcellularLocation>
</comment>
<evidence type="ECO:0000256" key="6">
    <source>
        <dbReference type="ARBA" id="ARBA00031828"/>
    </source>
</evidence>
<protein>
    <recommendedName>
        <fullName evidence="6 7">D,D-heptose 1,7-bisphosphate phosphatase</fullName>
        <ecNumber evidence="7">3.1.3.-</ecNumber>
    </recommendedName>
</protein>
<feature type="active site" description="Nucleophile" evidence="8">
    <location>
        <position position="15"/>
    </location>
</feature>
<evidence type="ECO:0000256" key="1">
    <source>
        <dbReference type="ARBA" id="ARBA00004496"/>
    </source>
</evidence>
<keyword evidence="10" id="KW-0460">Magnesium</keyword>
<evidence type="ECO:0000256" key="7">
    <source>
        <dbReference type="PIRNR" id="PIRNR004682"/>
    </source>
</evidence>
<dbReference type="InterPro" id="IPR023214">
    <property type="entry name" value="HAD_sf"/>
</dbReference>
<keyword evidence="2 7" id="KW-0963">Cytoplasm</keyword>
<feature type="binding site" evidence="10">
    <location>
        <position position="113"/>
    </location>
    <ligand>
        <name>Zn(2+)</name>
        <dbReference type="ChEBI" id="CHEBI:29105"/>
    </ligand>
</feature>
<feature type="active site" description="Proton donor" evidence="8">
    <location>
        <position position="17"/>
    </location>
</feature>
<feature type="binding site" evidence="10">
    <location>
        <position position="98"/>
    </location>
    <ligand>
        <name>Zn(2+)</name>
        <dbReference type="ChEBI" id="CHEBI:29105"/>
    </ligand>
</feature>
<dbReference type="EC" id="3.1.3.-" evidence="7"/>
<organism evidence="11 12">
    <name type="scientific">Leptospirillum ferriphilum YSK</name>
    <dbReference type="NCBI Taxonomy" id="1441628"/>
    <lineage>
        <taxon>Bacteria</taxon>
        <taxon>Pseudomonadati</taxon>
        <taxon>Nitrospirota</taxon>
        <taxon>Nitrospiria</taxon>
        <taxon>Nitrospirales</taxon>
        <taxon>Nitrospiraceae</taxon>
        <taxon>Leptospirillum</taxon>
    </lineage>
</organism>
<comment type="similarity">
    <text evidence="7">Belongs to the gmhB family.</text>
</comment>
<reference evidence="11 12" key="2">
    <citation type="journal article" date="2015" name="Biomed. Res. Int.">
        <title>Effects of Arsenite Resistance on the Growth and Functional Gene Expression of Leptospirillum ferriphilum and Acidithiobacillus thiooxidans in Pure Culture and Coculture.</title>
        <authorList>
            <person name="Jiang H."/>
            <person name="Liang Y."/>
            <person name="Yin H."/>
            <person name="Xiao Y."/>
            <person name="Guo X."/>
            <person name="Xu Y."/>
            <person name="Hu Q."/>
            <person name="Liu H."/>
            <person name="Liu X."/>
        </authorList>
    </citation>
    <scope>NUCLEOTIDE SEQUENCE [LARGE SCALE GENOMIC DNA]</scope>
    <source>
        <strain evidence="11 12">YSK</strain>
    </source>
</reference>
<feature type="site" description="Contributes to substrate recognition" evidence="9">
    <location>
        <position position="114"/>
    </location>
</feature>
<dbReference type="SUPFAM" id="SSF56784">
    <property type="entry name" value="HAD-like"/>
    <property type="match status" value="1"/>
</dbReference>
<feature type="site" description="Stabilizes the phosphoryl group" evidence="9">
    <location>
        <position position="115"/>
    </location>
</feature>
<dbReference type="NCBIfam" id="TIGR01662">
    <property type="entry name" value="HAD-SF-IIIA"/>
    <property type="match status" value="1"/>
</dbReference>
<reference evidence="12" key="1">
    <citation type="submission" date="2014-02" db="EMBL/GenBank/DDBJ databases">
        <title>Complete genome sequence and comparative genomic analysis of the nitrogen-fixing bacterium Leptospirillum ferriphilum YSK.</title>
        <authorList>
            <person name="Guo X."/>
            <person name="Yin H."/>
            <person name="Liang Y."/>
            <person name="Hu Q."/>
            <person name="Ma L."/>
            <person name="Xiao Y."/>
            <person name="Zhang X."/>
            <person name="Qiu G."/>
            <person name="Liu X."/>
        </authorList>
    </citation>
    <scope>NUCLEOTIDE SEQUENCE [LARGE SCALE GENOMIC DNA]</scope>
    <source>
        <strain evidence="12">YSK</strain>
    </source>
</reference>
<evidence type="ECO:0000256" key="5">
    <source>
        <dbReference type="ARBA" id="ARBA00023277"/>
    </source>
</evidence>
<evidence type="ECO:0000256" key="9">
    <source>
        <dbReference type="PIRSR" id="PIRSR004682-3"/>
    </source>
</evidence>